<dbReference type="Proteomes" id="UP000541444">
    <property type="component" value="Unassembled WGS sequence"/>
</dbReference>
<gene>
    <name evidence="1" type="ORF">GIB67_015757</name>
</gene>
<dbReference type="AlphaFoldDB" id="A0A7J7NUB9"/>
<protein>
    <recommendedName>
        <fullName evidence="3">MULE transposase domain-containing protein</fullName>
    </recommendedName>
</protein>
<keyword evidence="2" id="KW-1185">Reference proteome</keyword>
<dbReference type="EMBL" id="JACGCM010000560">
    <property type="protein sequence ID" value="KAF6170805.1"/>
    <property type="molecule type" value="Genomic_DNA"/>
</dbReference>
<feature type="non-terminal residue" evidence="1">
    <location>
        <position position="1"/>
    </location>
</feature>
<evidence type="ECO:0000313" key="1">
    <source>
        <dbReference type="EMBL" id="KAF6170805.1"/>
    </source>
</evidence>
<organism evidence="1 2">
    <name type="scientific">Kingdonia uniflora</name>
    <dbReference type="NCBI Taxonomy" id="39325"/>
    <lineage>
        <taxon>Eukaryota</taxon>
        <taxon>Viridiplantae</taxon>
        <taxon>Streptophyta</taxon>
        <taxon>Embryophyta</taxon>
        <taxon>Tracheophyta</taxon>
        <taxon>Spermatophyta</taxon>
        <taxon>Magnoliopsida</taxon>
        <taxon>Ranunculales</taxon>
        <taxon>Circaeasteraceae</taxon>
        <taxon>Kingdonia</taxon>
    </lineage>
</organism>
<sequence>NPKIINAVPKVFSFAIHTFCVFHISNNIKTTLKRTRITFRMAADSLTSIDFDKYMNVIQNTDPVGFQYILGIPKETWSNLYIPMSRYIVTLY</sequence>
<proteinExistence type="predicted"/>
<accession>A0A7J7NUB9</accession>
<reference evidence="1 2" key="1">
    <citation type="journal article" date="2020" name="IScience">
        <title>Genome Sequencing of the Endangered Kingdonia uniflora (Circaeasteraceae, Ranunculales) Reveals Potential Mechanisms of Evolutionary Specialization.</title>
        <authorList>
            <person name="Sun Y."/>
            <person name="Deng T."/>
            <person name="Zhang A."/>
            <person name="Moore M.J."/>
            <person name="Landis J.B."/>
            <person name="Lin N."/>
            <person name="Zhang H."/>
            <person name="Zhang X."/>
            <person name="Huang J."/>
            <person name="Zhang X."/>
            <person name="Sun H."/>
            <person name="Wang H."/>
        </authorList>
    </citation>
    <scope>NUCLEOTIDE SEQUENCE [LARGE SCALE GENOMIC DNA]</scope>
    <source>
        <strain evidence="1">TB1705</strain>
        <tissue evidence="1">Leaf</tissue>
    </source>
</reference>
<name>A0A7J7NUB9_9MAGN</name>
<evidence type="ECO:0000313" key="2">
    <source>
        <dbReference type="Proteomes" id="UP000541444"/>
    </source>
</evidence>
<comment type="caution">
    <text evidence="1">The sequence shown here is derived from an EMBL/GenBank/DDBJ whole genome shotgun (WGS) entry which is preliminary data.</text>
</comment>
<evidence type="ECO:0008006" key="3">
    <source>
        <dbReference type="Google" id="ProtNLM"/>
    </source>
</evidence>